<dbReference type="SUPFAM" id="SSF52833">
    <property type="entry name" value="Thioredoxin-like"/>
    <property type="match status" value="1"/>
</dbReference>
<dbReference type="Proteomes" id="UP000007148">
    <property type="component" value="Unassembled WGS sequence"/>
</dbReference>
<dbReference type="InParanoid" id="G4T7R6"/>
<accession>G4T7R6</accession>
<evidence type="ECO:0000313" key="1">
    <source>
        <dbReference type="EMBL" id="CCA67417.1"/>
    </source>
</evidence>
<organism evidence="1 2">
    <name type="scientific">Serendipita indica (strain DSM 11827)</name>
    <name type="common">Root endophyte fungus</name>
    <name type="synonym">Piriformospora indica</name>
    <dbReference type="NCBI Taxonomy" id="1109443"/>
    <lineage>
        <taxon>Eukaryota</taxon>
        <taxon>Fungi</taxon>
        <taxon>Dikarya</taxon>
        <taxon>Basidiomycota</taxon>
        <taxon>Agaricomycotina</taxon>
        <taxon>Agaricomycetes</taxon>
        <taxon>Sebacinales</taxon>
        <taxon>Serendipitaceae</taxon>
        <taxon>Serendipita</taxon>
    </lineage>
</organism>
<reference evidence="1 2" key="1">
    <citation type="journal article" date="2011" name="PLoS Pathog.">
        <title>Endophytic Life Strategies Decoded by Genome and Transcriptome Analyses of the Mutualistic Root Symbiont Piriformospora indica.</title>
        <authorList>
            <person name="Zuccaro A."/>
            <person name="Lahrmann U."/>
            <person name="Guldener U."/>
            <person name="Langen G."/>
            <person name="Pfiffi S."/>
            <person name="Biedenkopf D."/>
            <person name="Wong P."/>
            <person name="Samans B."/>
            <person name="Grimm C."/>
            <person name="Basiewicz M."/>
            <person name="Murat C."/>
            <person name="Martin F."/>
            <person name="Kogel K.H."/>
        </authorList>
    </citation>
    <scope>NUCLEOTIDE SEQUENCE [LARGE SCALE GENOMIC DNA]</scope>
    <source>
        <strain evidence="1 2">DSM 11827</strain>
    </source>
</reference>
<dbReference type="Gene3D" id="3.40.30.10">
    <property type="entry name" value="Glutaredoxin"/>
    <property type="match status" value="1"/>
</dbReference>
<dbReference type="CDD" id="cd03062">
    <property type="entry name" value="TRX_Fd_Sucrase"/>
    <property type="match status" value="1"/>
</dbReference>
<keyword evidence="2" id="KW-1185">Reference proteome</keyword>
<dbReference type="EMBL" id="CAFZ01000013">
    <property type="protein sequence ID" value="CCA67417.1"/>
    <property type="molecule type" value="Genomic_DNA"/>
</dbReference>
<dbReference type="eggNOG" id="ENOG502RJU3">
    <property type="taxonomic scope" value="Eukaryota"/>
</dbReference>
<dbReference type="AlphaFoldDB" id="G4T7R6"/>
<dbReference type="OrthoDB" id="10253744at2759"/>
<name>G4T7R6_SERID</name>
<dbReference type="PANTHER" id="PTHR31902">
    <property type="entry name" value="ACTIN PATCHES DISTAL PROTEIN 1"/>
    <property type="match status" value="1"/>
</dbReference>
<gene>
    <name evidence="1" type="ORF">PIIN_01248</name>
</gene>
<dbReference type="InterPro" id="IPR036249">
    <property type="entry name" value="Thioredoxin-like_sf"/>
</dbReference>
<protein>
    <submittedName>
        <fullName evidence="1">Uncharacterized protein</fullName>
    </submittedName>
</protein>
<dbReference type="InterPro" id="IPR009737">
    <property type="entry name" value="Aim32/Apd1-like"/>
</dbReference>
<comment type="caution">
    <text evidence="1">The sequence shown here is derived from an EMBL/GenBank/DDBJ whole genome shotgun (WGS) entry which is preliminary data.</text>
</comment>
<dbReference type="Pfam" id="PF06999">
    <property type="entry name" value="Suc_Fer-like"/>
    <property type="match status" value="1"/>
</dbReference>
<sequence length="265" mass="30461">MPAKEWPSDIKNLSQIYQTALLHQSMFQGQTLMCHPGSTGFHETTTWMAAHGSDDRQPFSATFFSKFMEPLNIDKLRVHEMDKWARLFHERVQDGVILENMMHCPEQARSVVRSAFKSQETQRGSFLLKKLWILVCTHAARDCRCGQHGAEVIHEFRQEVQRRNLQERINIGEVSHVGGHAFAANVLVYPYGDWYGTMRLEHVSPFLDSLLGVEEQGSLTGPQSLLWRGSWFDVRGELNEYPSQQKQQEVAKEWGMDLDAITRGD</sequence>
<evidence type="ECO:0000313" key="2">
    <source>
        <dbReference type="Proteomes" id="UP000007148"/>
    </source>
</evidence>
<dbReference type="STRING" id="1109443.G4T7R6"/>
<dbReference type="HOGENOM" id="CLU_1050178_0_0_1"/>
<proteinExistence type="predicted"/>